<proteinExistence type="predicted"/>
<keyword evidence="1" id="KW-1133">Transmembrane helix</keyword>
<evidence type="ECO:0000313" key="2">
    <source>
        <dbReference type="EMBL" id="KKS46049.1"/>
    </source>
</evidence>
<name>A0A0G0ZBK7_9BACT</name>
<accession>A0A0G0ZBK7</accession>
<gene>
    <name evidence="2" type="ORF">UV09_C0023G0003</name>
</gene>
<reference evidence="2 3" key="1">
    <citation type="journal article" date="2015" name="Nature">
        <title>rRNA introns, odd ribosomes, and small enigmatic genomes across a large radiation of phyla.</title>
        <authorList>
            <person name="Brown C.T."/>
            <person name="Hug L.A."/>
            <person name="Thomas B.C."/>
            <person name="Sharon I."/>
            <person name="Castelle C.J."/>
            <person name="Singh A."/>
            <person name="Wilkins M.J."/>
            <person name="Williams K.H."/>
            <person name="Banfield J.F."/>
        </authorList>
    </citation>
    <scope>NUCLEOTIDE SEQUENCE [LARGE SCALE GENOMIC DNA]</scope>
</reference>
<keyword evidence="1" id="KW-0472">Membrane</keyword>
<organism evidence="2 3">
    <name type="scientific">Candidatus Gottesmanbacteria bacterium GW2011_GWA2_42_18</name>
    <dbReference type="NCBI Taxonomy" id="1618442"/>
    <lineage>
        <taxon>Bacteria</taxon>
        <taxon>Candidatus Gottesmaniibacteriota</taxon>
    </lineage>
</organism>
<keyword evidence="1" id="KW-0812">Transmembrane</keyword>
<dbReference type="EMBL" id="LCDD01000023">
    <property type="protein sequence ID" value="KKS46049.1"/>
    <property type="molecule type" value="Genomic_DNA"/>
</dbReference>
<evidence type="ECO:0000313" key="3">
    <source>
        <dbReference type="Proteomes" id="UP000034320"/>
    </source>
</evidence>
<sequence>MSLLSQILPRKESKEYFLTLGIEENFIRAAVIELFHGKAKILGIGKSEFSEEKNESEACDIAITMAEKASGADLLTEKVIFALPQIYLDGENVKPEYLKRLKKVTKELNLKAHGFIDYSSAISFYLENSEGSPATVILMDIARNHMTVSLVRIGKVAKNIIVQRGTSLVEDFTSALPQLQAEILPSRIILYDNLENTEDHKEELLKFPWHKHSIFMHTPKIEVLSNEKILTAIVEAASTSFLPAPPDGRPTLPEEVPDGAVEETVKETGEVIEEAADEIIGQNRETAVEADIKGENFGFVEESTLPLETEPLKTSGRKLNLPQVKLPELKLPGFRFPNLSIPGKSPLFIAGILVLAALVFLGISVMNYPKATVNLIVFPLKSEQNLKAVFATEGKSDGAVTARTESLEVEGSKKAATSGKAQIGDKATGEVTIYNKTTSGKTFTKSMVLTNGPLKFTLNDEVKVASASETSDGITFGKTGAKITAQAIGPEGNLPAQSEFKFTDLSEIVATAKNSQALSGGTSREIPSVSREDRLKMEEALLTELIGQAKQKLAGKLNAGERLLDEPVNTVVSAKKFSAEAGSEAKELTLDMKVKVEVYIYNQKDLEELARTREIKEIPDFRLDPDKLSIKVVEAEKTKTGEINTSLKLTSYYLPVIDADKIALDLSGKSYREAEELLIKVNHVAGFQIIADKSLPFFDKILPTGAKNITLRVIAR</sequence>
<evidence type="ECO:0000256" key="1">
    <source>
        <dbReference type="SAM" id="Phobius"/>
    </source>
</evidence>
<protein>
    <recommendedName>
        <fullName evidence="4">Baseplate protein J-like domain-containing protein</fullName>
    </recommendedName>
</protein>
<feature type="transmembrane region" description="Helical" evidence="1">
    <location>
        <begin position="347"/>
        <end position="368"/>
    </location>
</feature>
<comment type="caution">
    <text evidence="2">The sequence shown here is derived from an EMBL/GenBank/DDBJ whole genome shotgun (WGS) entry which is preliminary data.</text>
</comment>
<dbReference type="AlphaFoldDB" id="A0A0G0ZBK7"/>
<evidence type="ECO:0008006" key="4">
    <source>
        <dbReference type="Google" id="ProtNLM"/>
    </source>
</evidence>
<dbReference type="Proteomes" id="UP000034320">
    <property type="component" value="Unassembled WGS sequence"/>
</dbReference>